<evidence type="ECO:0000313" key="3">
    <source>
        <dbReference type="Proteomes" id="UP000198859"/>
    </source>
</evidence>
<organism evidence="2 3">
    <name type="scientific">Nocardioides scoriae</name>
    <dbReference type="NCBI Taxonomy" id="642780"/>
    <lineage>
        <taxon>Bacteria</taxon>
        <taxon>Bacillati</taxon>
        <taxon>Actinomycetota</taxon>
        <taxon>Actinomycetes</taxon>
        <taxon>Propionibacteriales</taxon>
        <taxon>Nocardioidaceae</taxon>
        <taxon>Nocardioides</taxon>
    </lineage>
</organism>
<name>A0A1H1RDF5_9ACTN</name>
<evidence type="ECO:0000256" key="1">
    <source>
        <dbReference type="SAM" id="MobiDB-lite"/>
    </source>
</evidence>
<dbReference type="AlphaFoldDB" id="A0A1H1RDF5"/>
<evidence type="ECO:0000313" key="2">
    <source>
        <dbReference type="EMBL" id="SDS33771.1"/>
    </source>
</evidence>
<accession>A0A1H1RDF5</accession>
<dbReference type="Proteomes" id="UP000198859">
    <property type="component" value="Chromosome I"/>
</dbReference>
<dbReference type="EMBL" id="LT629757">
    <property type="protein sequence ID" value="SDS33771.1"/>
    <property type="molecule type" value="Genomic_DNA"/>
</dbReference>
<protein>
    <submittedName>
        <fullName evidence="2">Uncharacterized protein</fullName>
    </submittedName>
</protein>
<keyword evidence="3" id="KW-1185">Reference proteome</keyword>
<gene>
    <name evidence="2" type="ORF">SAMN04488570_1659</name>
</gene>
<sequence length="74" mass="7817">MHNDEAGLVFPIRADRVVVFVTRARERADDGGPGPAARRPPEGPAEVSQSDASEALNVSEGRITRAAFSGSGRK</sequence>
<feature type="region of interest" description="Disordered" evidence="1">
    <location>
        <begin position="24"/>
        <end position="74"/>
    </location>
</feature>
<proteinExistence type="predicted"/>
<reference evidence="3" key="1">
    <citation type="submission" date="2016-10" db="EMBL/GenBank/DDBJ databases">
        <authorList>
            <person name="Varghese N."/>
            <person name="Submissions S."/>
        </authorList>
    </citation>
    <scope>NUCLEOTIDE SEQUENCE [LARGE SCALE GENOMIC DNA]</scope>
    <source>
        <strain evidence="3">DSM 22127</strain>
    </source>
</reference>